<dbReference type="EMBL" id="VSSQ01033647">
    <property type="protein sequence ID" value="MPM85308.1"/>
    <property type="molecule type" value="Genomic_DNA"/>
</dbReference>
<protein>
    <submittedName>
        <fullName evidence="1">Uncharacterized protein</fullName>
    </submittedName>
</protein>
<organism evidence="1">
    <name type="scientific">bioreactor metagenome</name>
    <dbReference type="NCBI Taxonomy" id="1076179"/>
    <lineage>
        <taxon>unclassified sequences</taxon>
        <taxon>metagenomes</taxon>
        <taxon>ecological metagenomes</taxon>
    </lineage>
</organism>
<dbReference type="AlphaFoldDB" id="A0A645D8C2"/>
<name>A0A645D8C2_9ZZZZ</name>
<reference evidence="1" key="1">
    <citation type="submission" date="2019-08" db="EMBL/GenBank/DDBJ databases">
        <authorList>
            <person name="Kucharzyk K."/>
            <person name="Murdoch R.W."/>
            <person name="Higgins S."/>
            <person name="Loffler F."/>
        </authorList>
    </citation>
    <scope>NUCLEOTIDE SEQUENCE</scope>
</reference>
<gene>
    <name evidence="1" type="ORF">SDC9_132386</name>
</gene>
<proteinExistence type="predicted"/>
<comment type="caution">
    <text evidence="1">The sequence shown here is derived from an EMBL/GenBank/DDBJ whole genome shotgun (WGS) entry which is preliminary data.</text>
</comment>
<sequence length="76" mass="7989">MGGRVGPFSIPGWSCNSWLIVHPVGSVDEPGSQGVKSPGVEPQAGGEVALDAAEPRIDLIERRVQVALADAQNRQQ</sequence>
<evidence type="ECO:0000313" key="1">
    <source>
        <dbReference type="EMBL" id="MPM85308.1"/>
    </source>
</evidence>
<accession>A0A645D8C2</accession>